<keyword evidence="2" id="KW-1185">Reference proteome</keyword>
<reference evidence="1" key="1">
    <citation type="submission" date="2020-08" db="EMBL/GenBank/DDBJ databases">
        <title>Spodoptera exigua strain:BAW_Kor-Di-RS1 Genome sequencing and assembly.</title>
        <authorList>
            <person name="Kim J."/>
            <person name="Nam H.Y."/>
            <person name="Kwon M."/>
            <person name="Choi J.H."/>
            <person name="Cho S.R."/>
            <person name="Kim G.-H."/>
        </authorList>
    </citation>
    <scope>NUCLEOTIDE SEQUENCE</scope>
    <source>
        <strain evidence="1">BAW_Kor-Di-RS1</strain>
        <tissue evidence="1">Whole-body</tissue>
    </source>
</reference>
<proteinExistence type="predicted"/>
<dbReference type="EMBL" id="JACKWZ010000120">
    <property type="protein sequence ID" value="KAF9414985.1"/>
    <property type="molecule type" value="Genomic_DNA"/>
</dbReference>
<accession>A0A835GGD6</accession>
<dbReference type="AlphaFoldDB" id="A0A835GGD6"/>
<sequence length="60" mass="6949">MSITYVRFIAKREVESINKQKRRAALFTLKCPYSFERRACPAPALSYSNFTSLADARQFV</sequence>
<evidence type="ECO:0000313" key="1">
    <source>
        <dbReference type="EMBL" id="KAF9414985.1"/>
    </source>
</evidence>
<evidence type="ECO:0000313" key="2">
    <source>
        <dbReference type="Proteomes" id="UP000648187"/>
    </source>
</evidence>
<name>A0A835GGD6_SPOEX</name>
<organism evidence="1 2">
    <name type="scientific">Spodoptera exigua</name>
    <name type="common">Beet armyworm</name>
    <name type="synonym">Noctua fulgens</name>
    <dbReference type="NCBI Taxonomy" id="7107"/>
    <lineage>
        <taxon>Eukaryota</taxon>
        <taxon>Metazoa</taxon>
        <taxon>Ecdysozoa</taxon>
        <taxon>Arthropoda</taxon>
        <taxon>Hexapoda</taxon>
        <taxon>Insecta</taxon>
        <taxon>Pterygota</taxon>
        <taxon>Neoptera</taxon>
        <taxon>Endopterygota</taxon>
        <taxon>Lepidoptera</taxon>
        <taxon>Glossata</taxon>
        <taxon>Ditrysia</taxon>
        <taxon>Noctuoidea</taxon>
        <taxon>Noctuidae</taxon>
        <taxon>Amphipyrinae</taxon>
        <taxon>Spodoptera</taxon>
    </lineage>
</organism>
<gene>
    <name evidence="1" type="ORF">HW555_007252</name>
</gene>
<protein>
    <submittedName>
        <fullName evidence="1">Uncharacterized protein</fullName>
    </submittedName>
</protein>
<comment type="caution">
    <text evidence="1">The sequence shown here is derived from an EMBL/GenBank/DDBJ whole genome shotgun (WGS) entry which is preliminary data.</text>
</comment>
<dbReference type="Proteomes" id="UP000648187">
    <property type="component" value="Unassembled WGS sequence"/>
</dbReference>